<keyword evidence="2" id="KW-1185">Reference proteome</keyword>
<sequence length="247" mass="28167">MRETPLPLPARISGPRTLAPAGLLLTLLGLALFCSPRALALEAEAPDLAARIQYEDRSTGADGVVRESRWQERWQRRGDHIWSERLIPLPIARAYHLRHDNQPGHKHFTHQMAARWVSLAPGDLQLRYADRYHNQLVSVPPEEYGQVAFTPNPAKVRFLIDPALLATMDPLDDEAPAGARWYAHQSPHERTRILWSERLQVPLSVESGSLDGYRSYRMTLTPTRLAARAPWLDLAGYQQRDIRDFFD</sequence>
<proteinExistence type="predicted"/>
<evidence type="ECO:0000313" key="1">
    <source>
        <dbReference type="EMBL" id="MFM4891967.1"/>
    </source>
</evidence>
<comment type="caution">
    <text evidence="1">The sequence shown here is derived from an EMBL/GenBank/DDBJ whole genome shotgun (WGS) entry which is preliminary data.</text>
</comment>
<dbReference type="RefSeq" id="WP_408788092.1">
    <property type="nucleotide sequence ID" value="NZ_JBGXBU010000001.1"/>
</dbReference>
<accession>A0ABW9GMD8</accession>
<dbReference type="GeneID" id="97219158"/>
<organism evidence="1 2">
    <name type="scientific">Aeromonas bivalvium</name>
    <dbReference type="NCBI Taxonomy" id="440079"/>
    <lineage>
        <taxon>Bacteria</taxon>
        <taxon>Pseudomonadati</taxon>
        <taxon>Pseudomonadota</taxon>
        <taxon>Gammaproteobacteria</taxon>
        <taxon>Aeromonadales</taxon>
        <taxon>Aeromonadaceae</taxon>
        <taxon>Aeromonas</taxon>
    </lineage>
</organism>
<dbReference type="EMBL" id="JBGXBU010000001">
    <property type="protein sequence ID" value="MFM4891967.1"/>
    <property type="molecule type" value="Genomic_DNA"/>
</dbReference>
<name>A0ABW9GMD8_9GAMM</name>
<dbReference type="Proteomes" id="UP001630969">
    <property type="component" value="Unassembled WGS sequence"/>
</dbReference>
<evidence type="ECO:0000313" key="2">
    <source>
        <dbReference type="Proteomes" id="UP001630969"/>
    </source>
</evidence>
<protein>
    <submittedName>
        <fullName evidence="1">Uncharacterized protein</fullName>
    </submittedName>
</protein>
<gene>
    <name evidence="1" type="ORF">ACEUDJ_03625</name>
</gene>
<reference evidence="1 2" key="1">
    <citation type="submission" date="2024-09" db="EMBL/GenBank/DDBJ databases">
        <title>Aeromonas strains Genome sequencing and assembly.</title>
        <authorList>
            <person name="Hu X."/>
            <person name="Tang B."/>
        </authorList>
    </citation>
    <scope>NUCLEOTIDE SEQUENCE [LARGE SCALE GENOMIC DNA]</scope>
    <source>
        <strain evidence="1 2">NB23SCDHY001</strain>
    </source>
</reference>